<dbReference type="Proteomes" id="UP000675920">
    <property type="component" value="Unplaced"/>
</dbReference>
<dbReference type="InterPro" id="IPR011006">
    <property type="entry name" value="CheY-like_superfamily"/>
</dbReference>
<protein>
    <submittedName>
        <fullName evidence="8">Response regulator transcription factor</fullName>
    </submittedName>
</protein>
<dbReference type="PANTHER" id="PTHR44688">
    <property type="entry name" value="DNA-BINDING TRANSCRIPTIONAL ACTIVATOR DEVR_DOSR"/>
    <property type="match status" value="1"/>
</dbReference>
<dbReference type="InterPro" id="IPR000792">
    <property type="entry name" value="Tscrpt_reg_LuxR_C"/>
</dbReference>
<dbReference type="CDD" id="cd17537">
    <property type="entry name" value="REC_FixJ"/>
    <property type="match status" value="1"/>
</dbReference>
<dbReference type="GO" id="GO:0000160">
    <property type="term" value="P:phosphorelay signal transduction system"/>
    <property type="evidence" value="ECO:0007669"/>
    <property type="project" value="InterPro"/>
</dbReference>
<evidence type="ECO:0000259" key="6">
    <source>
        <dbReference type="PROSITE" id="PS50110"/>
    </source>
</evidence>
<keyword evidence="4" id="KW-0597">Phosphoprotein</keyword>
<evidence type="ECO:0000259" key="5">
    <source>
        <dbReference type="PROSITE" id="PS50043"/>
    </source>
</evidence>
<organism evidence="7 8">
    <name type="scientific">Derxia gummosa DSM 723</name>
    <dbReference type="NCBI Taxonomy" id="1121388"/>
    <lineage>
        <taxon>Bacteria</taxon>
        <taxon>Pseudomonadati</taxon>
        <taxon>Pseudomonadota</taxon>
        <taxon>Betaproteobacteria</taxon>
        <taxon>Burkholderiales</taxon>
        <taxon>Alcaligenaceae</taxon>
        <taxon>Derxia</taxon>
    </lineage>
</organism>
<name>A0A8B6X7Y7_9BURK</name>
<dbReference type="SMART" id="SM00448">
    <property type="entry name" value="REC"/>
    <property type="match status" value="1"/>
</dbReference>
<reference evidence="8" key="3">
    <citation type="journal article" date="2010" name="Curr. Opin. Microbiol.">
        <title>Diversity of structure and function of response regulator output domains.</title>
        <authorList>
            <person name="Galperin M.Y."/>
        </authorList>
    </citation>
    <scope>NUCLEOTIDE SEQUENCE</scope>
</reference>
<reference evidence="8" key="1">
    <citation type="journal article" date="2000" name="Annu. Rev. Biochem.">
        <title>Two-component signal transduction.</title>
        <authorList>
            <person name="Stock A.M."/>
            <person name="Robinson V.L."/>
            <person name="Goudreau P.N."/>
        </authorList>
    </citation>
    <scope>NUCLEOTIDE SEQUENCE</scope>
</reference>
<dbReference type="InterPro" id="IPR016032">
    <property type="entry name" value="Sig_transdc_resp-reg_C-effctor"/>
</dbReference>
<dbReference type="AlphaFoldDB" id="A0A8B6X7Y7"/>
<dbReference type="GO" id="GO:0006355">
    <property type="term" value="P:regulation of DNA-templated transcription"/>
    <property type="evidence" value="ECO:0007669"/>
    <property type="project" value="InterPro"/>
</dbReference>
<feature type="modified residue" description="4-aspartylphosphate" evidence="4">
    <location>
        <position position="52"/>
    </location>
</feature>
<dbReference type="PRINTS" id="PR00038">
    <property type="entry name" value="HTHLUXR"/>
</dbReference>
<sequence>MVHIIDDEEAIRDGLGWLLRTRGLDSRGWEDGATFLAAGDDAVAGVTCLVLDVRMPQLSGLEVFDRLQARYGEAMPPVIFLTGHGDIPMAVEAVKKGAFDFFEKPLSNNRLVDRVIEALDRAEASLALRSTQAETDRRLASLSPRETEVMERVLAGKLNKVIADELGITMRTVEVHRASIFNKMGVRGAVELAQLLKR</sequence>
<dbReference type="Gene3D" id="3.40.50.2300">
    <property type="match status" value="1"/>
</dbReference>
<evidence type="ECO:0000256" key="3">
    <source>
        <dbReference type="ARBA" id="ARBA00023163"/>
    </source>
</evidence>
<keyword evidence="2" id="KW-0238">DNA-binding</keyword>
<dbReference type="Pfam" id="PF00072">
    <property type="entry name" value="Response_reg"/>
    <property type="match status" value="1"/>
</dbReference>
<dbReference type="PROSITE" id="PS50043">
    <property type="entry name" value="HTH_LUXR_2"/>
    <property type="match status" value="1"/>
</dbReference>
<dbReference type="GO" id="GO:0003677">
    <property type="term" value="F:DNA binding"/>
    <property type="evidence" value="ECO:0007669"/>
    <property type="project" value="UniProtKB-KW"/>
</dbReference>
<feature type="domain" description="HTH luxR-type" evidence="5">
    <location>
        <begin position="135"/>
        <end position="198"/>
    </location>
</feature>
<dbReference type="Gene3D" id="1.10.10.10">
    <property type="entry name" value="Winged helix-like DNA-binding domain superfamily/Winged helix DNA-binding domain"/>
    <property type="match status" value="1"/>
</dbReference>
<evidence type="ECO:0000256" key="1">
    <source>
        <dbReference type="ARBA" id="ARBA00023015"/>
    </source>
</evidence>
<evidence type="ECO:0000313" key="7">
    <source>
        <dbReference type="Proteomes" id="UP000675920"/>
    </source>
</evidence>
<dbReference type="PROSITE" id="PS00622">
    <property type="entry name" value="HTH_LUXR_1"/>
    <property type="match status" value="1"/>
</dbReference>
<dbReference type="Pfam" id="PF00196">
    <property type="entry name" value="GerE"/>
    <property type="match status" value="1"/>
</dbReference>
<dbReference type="SMART" id="SM00421">
    <property type="entry name" value="HTH_LUXR"/>
    <property type="match status" value="1"/>
</dbReference>
<evidence type="ECO:0000256" key="2">
    <source>
        <dbReference type="ARBA" id="ARBA00023125"/>
    </source>
</evidence>
<keyword evidence="1" id="KW-0805">Transcription regulation</keyword>
<dbReference type="InterPro" id="IPR036388">
    <property type="entry name" value="WH-like_DNA-bd_sf"/>
</dbReference>
<evidence type="ECO:0000256" key="4">
    <source>
        <dbReference type="PROSITE-ProRule" id="PRU00169"/>
    </source>
</evidence>
<dbReference type="PROSITE" id="PS50110">
    <property type="entry name" value="RESPONSE_REGULATORY"/>
    <property type="match status" value="1"/>
</dbReference>
<dbReference type="RefSeq" id="WP_034411084.1">
    <property type="nucleotide sequence ID" value="NZ_AXWS01000008.1"/>
</dbReference>
<dbReference type="SUPFAM" id="SSF52172">
    <property type="entry name" value="CheY-like"/>
    <property type="match status" value="1"/>
</dbReference>
<dbReference type="OrthoDB" id="9802186at2"/>
<keyword evidence="7" id="KW-1185">Reference proteome</keyword>
<feature type="domain" description="Response regulatory" evidence="6">
    <location>
        <begin position="1"/>
        <end position="119"/>
    </location>
</feature>
<dbReference type="SUPFAM" id="SSF46894">
    <property type="entry name" value="C-terminal effector domain of the bipartite response regulators"/>
    <property type="match status" value="1"/>
</dbReference>
<accession>A0A8B6X7Y7</accession>
<reference evidence="8" key="4">
    <citation type="submission" date="2025-08" db="UniProtKB">
        <authorList>
            <consortium name="RefSeq"/>
        </authorList>
    </citation>
    <scope>IDENTIFICATION</scope>
</reference>
<reference evidence="8" key="2">
    <citation type="journal article" date="2005" name="FEMS Microbiol. Rev.">
        <title>The many faces of the helix-turn-helix domain: transcription regulation and beyond.</title>
        <authorList>
            <person name="Aravind L."/>
            <person name="Anantharaman V."/>
            <person name="Balaji S."/>
            <person name="Babu M.M."/>
            <person name="Iyer L.M."/>
        </authorList>
    </citation>
    <scope>NUCLEOTIDE SEQUENCE</scope>
</reference>
<keyword evidence="3" id="KW-0804">Transcription</keyword>
<dbReference type="CDD" id="cd06170">
    <property type="entry name" value="LuxR_C_like"/>
    <property type="match status" value="1"/>
</dbReference>
<dbReference type="InterPro" id="IPR001789">
    <property type="entry name" value="Sig_transdc_resp-reg_receiver"/>
</dbReference>
<dbReference type="PANTHER" id="PTHR44688:SF16">
    <property type="entry name" value="DNA-BINDING TRANSCRIPTIONAL ACTIVATOR DEVR_DOSR"/>
    <property type="match status" value="1"/>
</dbReference>
<evidence type="ECO:0000313" key="8">
    <source>
        <dbReference type="RefSeq" id="WP_034411084.1"/>
    </source>
</evidence>
<proteinExistence type="predicted"/>